<evidence type="ECO:0000256" key="1">
    <source>
        <dbReference type="SAM" id="Phobius"/>
    </source>
</evidence>
<proteinExistence type="predicted"/>
<name>A0A9D2LX84_9FIRM</name>
<keyword evidence="1" id="KW-0472">Membrane</keyword>
<gene>
    <name evidence="2" type="ORF">H9942_02275</name>
</gene>
<feature type="transmembrane region" description="Helical" evidence="1">
    <location>
        <begin position="101"/>
        <end position="120"/>
    </location>
</feature>
<keyword evidence="1" id="KW-1133">Transmembrane helix</keyword>
<evidence type="ECO:0000313" key="2">
    <source>
        <dbReference type="EMBL" id="HJB36879.1"/>
    </source>
</evidence>
<dbReference type="EMBL" id="DWXZ01000038">
    <property type="protein sequence ID" value="HJB36879.1"/>
    <property type="molecule type" value="Genomic_DNA"/>
</dbReference>
<accession>A0A9D2LX84</accession>
<keyword evidence="1" id="KW-0812">Transmembrane</keyword>
<reference evidence="2" key="1">
    <citation type="journal article" date="2021" name="PeerJ">
        <title>Extensive microbial diversity within the chicken gut microbiome revealed by metagenomics and culture.</title>
        <authorList>
            <person name="Gilroy R."/>
            <person name="Ravi A."/>
            <person name="Getino M."/>
            <person name="Pursley I."/>
            <person name="Horton D.L."/>
            <person name="Alikhan N.F."/>
            <person name="Baker D."/>
            <person name="Gharbi K."/>
            <person name="Hall N."/>
            <person name="Watson M."/>
            <person name="Adriaenssens E.M."/>
            <person name="Foster-Nyarko E."/>
            <person name="Jarju S."/>
            <person name="Secka A."/>
            <person name="Antonio M."/>
            <person name="Oren A."/>
            <person name="Chaudhuri R.R."/>
            <person name="La Ragione R."/>
            <person name="Hildebrand F."/>
            <person name="Pallen M.J."/>
        </authorList>
    </citation>
    <scope>NUCLEOTIDE SEQUENCE</scope>
    <source>
        <strain evidence="2">ChiBcolR8-3208</strain>
    </source>
</reference>
<protein>
    <submittedName>
        <fullName evidence="2">Uncharacterized protein</fullName>
    </submittedName>
</protein>
<evidence type="ECO:0000313" key="3">
    <source>
        <dbReference type="Proteomes" id="UP000824214"/>
    </source>
</evidence>
<dbReference type="AlphaFoldDB" id="A0A9D2LX84"/>
<organism evidence="2 3">
    <name type="scientific">Candidatus Acutalibacter ornithocaccae</name>
    <dbReference type="NCBI Taxonomy" id="2838416"/>
    <lineage>
        <taxon>Bacteria</taxon>
        <taxon>Bacillati</taxon>
        <taxon>Bacillota</taxon>
        <taxon>Clostridia</taxon>
        <taxon>Eubacteriales</taxon>
        <taxon>Acutalibacteraceae</taxon>
        <taxon>Acutalibacter</taxon>
    </lineage>
</organism>
<reference evidence="2" key="2">
    <citation type="submission" date="2021-04" db="EMBL/GenBank/DDBJ databases">
        <authorList>
            <person name="Gilroy R."/>
        </authorList>
    </citation>
    <scope>NUCLEOTIDE SEQUENCE</scope>
    <source>
        <strain evidence="2">ChiBcolR8-3208</strain>
    </source>
</reference>
<dbReference type="Proteomes" id="UP000824214">
    <property type="component" value="Unassembled WGS sequence"/>
</dbReference>
<comment type="caution">
    <text evidence="2">The sequence shown here is derived from an EMBL/GenBank/DDBJ whole genome shotgun (WGS) entry which is preliminary data.</text>
</comment>
<sequence length="142" mass="16908">MSLERQAALILICWVLAFWGIRSELSCISSYQLNKNAYKKRKKGMTFQEWFLYTRYRKELPKILVRLYFVITVGHPLVLAVCFLLYLVGPYPEIGGNIAKGAMWFDIGWVLILEIAFWNWPERTPNYSRWIKRRGMQPKKKK</sequence>
<feature type="transmembrane region" description="Helical" evidence="1">
    <location>
        <begin position="67"/>
        <end position="89"/>
    </location>
</feature>